<keyword evidence="1" id="KW-0472">Membrane</keyword>
<dbReference type="AlphaFoldDB" id="A0AAX1MZS3"/>
<keyword evidence="1" id="KW-0812">Transmembrane</keyword>
<evidence type="ECO:0000313" key="2">
    <source>
        <dbReference type="EMBL" id="QWG00735.1"/>
    </source>
</evidence>
<proteinExistence type="predicted"/>
<gene>
    <name evidence="2" type="ORF">KMW28_13855</name>
</gene>
<feature type="transmembrane region" description="Helical" evidence="1">
    <location>
        <begin position="37"/>
        <end position="54"/>
    </location>
</feature>
<organism evidence="2 3">
    <name type="scientific">Flammeovirga yaeyamensis</name>
    <dbReference type="NCBI Taxonomy" id="367791"/>
    <lineage>
        <taxon>Bacteria</taxon>
        <taxon>Pseudomonadati</taxon>
        <taxon>Bacteroidota</taxon>
        <taxon>Cytophagia</taxon>
        <taxon>Cytophagales</taxon>
        <taxon>Flammeovirgaceae</taxon>
        <taxon>Flammeovirga</taxon>
    </lineage>
</organism>
<reference evidence="2 3" key="1">
    <citation type="submission" date="2021-05" db="EMBL/GenBank/DDBJ databases">
        <title>Comparative genomic studies on the polysaccharide-degrading batcterial strains of the Flammeovirga genus.</title>
        <authorList>
            <person name="Zewei F."/>
            <person name="Zheng Z."/>
            <person name="Yu L."/>
            <person name="Ruyue G."/>
            <person name="Yanhong M."/>
            <person name="Yuanyuan C."/>
            <person name="Jingyan G."/>
            <person name="Wenjun H."/>
        </authorList>
    </citation>
    <scope>NUCLEOTIDE SEQUENCE [LARGE SCALE GENOMIC DNA]</scope>
    <source>
        <strain evidence="2 3">NBRC:100898</strain>
    </source>
</reference>
<evidence type="ECO:0000256" key="1">
    <source>
        <dbReference type="SAM" id="Phobius"/>
    </source>
</evidence>
<evidence type="ECO:0000313" key="3">
    <source>
        <dbReference type="Proteomes" id="UP000678679"/>
    </source>
</evidence>
<dbReference type="EMBL" id="CP076132">
    <property type="protein sequence ID" value="QWG00735.1"/>
    <property type="molecule type" value="Genomic_DNA"/>
</dbReference>
<dbReference type="KEGG" id="fya:KMW28_13855"/>
<dbReference type="Proteomes" id="UP000678679">
    <property type="component" value="Chromosome 1"/>
</dbReference>
<dbReference type="RefSeq" id="WP_169665077.1">
    <property type="nucleotide sequence ID" value="NZ_CP076132.1"/>
</dbReference>
<protein>
    <submittedName>
        <fullName evidence="2">Uncharacterized protein</fullName>
    </submittedName>
</protein>
<name>A0AAX1MZS3_9BACT</name>
<keyword evidence="3" id="KW-1185">Reference proteome</keyword>
<accession>A0AAX1MZS3</accession>
<sequence length="58" mass="6238">MKKFLLIAIPAALLVLDYMIIQSVVHADNTSSQILAAAALIIMVTATISSYPLIKHAE</sequence>
<keyword evidence="1" id="KW-1133">Transmembrane helix</keyword>